<dbReference type="Proteomes" id="UP000232688">
    <property type="component" value="Unassembled WGS sequence"/>
</dbReference>
<reference evidence="1 2" key="2">
    <citation type="submission" date="2017-10" db="EMBL/GenBank/DDBJ databases">
        <title>Genome analyses suggest a sexual origin of heterokaryosis in a supposedly ancient asexual fungus.</title>
        <authorList>
            <person name="Corradi N."/>
            <person name="Sedzielewska K."/>
            <person name="Noel J."/>
            <person name="Charron P."/>
            <person name="Farinelli L."/>
            <person name="Marton T."/>
            <person name="Kruger M."/>
            <person name="Pelin A."/>
            <person name="Brachmann A."/>
            <person name="Corradi N."/>
        </authorList>
    </citation>
    <scope>NUCLEOTIDE SEQUENCE [LARGE SCALE GENOMIC DNA]</scope>
    <source>
        <strain evidence="1 2">A1</strain>
    </source>
</reference>
<proteinExistence type="predicted"/>
<reference evidence="1 2" key="1">
    <citation type="submission" date="2017-10" db="EMBL/GenBank/DDBJ databases">
        <title>Extensive intraspecific genome diversity in a model arbuscular mycorrhizal fungus.</title>
        <authorList>
            <person name="Chen E.C.H."/>
            <person name="Morin E."/>
            <person name="Baudet D."/>
            <person name="Noel J."/>
            <person name="Ndikumana S."/>
            <person name="Charron P."/>
            <person name="St-Onge C."/>
            <person name="Giorgi J."/>
            <person name="Grigoriev I.V."/>
            <person name="Roux C."/>
            <person name="Martin F.M."/>
            <person name="Corradi N."/>
        </authorList>
    </citation>
    <scope>NUCLEOTIDE SEQUENCE [LARGE SCALE GENOMIC DNA]</scope>
    <source>
        <strain evidence="1 2">A1</strain>
    </source>
</reference>
<name>A0A2I1FI71_9GLOM</name>
<dbReference type="EMBL" id="LLXH01004141">
    <property type="protein sequence ID" value="PKC53528.1"/>
    <property type="molecule type" value="Genomic_DNA"/>
</dbReference>
<comment type="caution">
    <text evidence="1">The sequence shown here is derived from an EMBL/GenBank/DDBJ whole genome shotgun (WGS) entry which is preliminary data.</text>
</comment>
<organism evidence="1 2">
    <name type="scientific">Rhizophagus irregularis</name>
    <dbReference type="NCBI Taxonomy" id="588596"/>
    <lineage>
        <taxon>Eukaryota</taxon>
        <taxon>Fungi</taxon>
        <taxon>Fungi incertae sedis</taxon>
        <taxon>Mucoromycota</taxon>
        <taxon>Glomeromycotina</taxon>
        <taxon>Glomeromycetes</taxon>
        <taxon>Glomerales</taxon>
        <taxon>Glomeraceae</taxon>
        <taxon>Rhizophagus</taxon>
    </lineage>
</organism>
<dbReference type="VEuPathDB" id="FungiDB:RhiirA1_479125"/>
<evidence type="ECO:0000313" key="2">
    <source>
        <dbReference type="Proteomes" id="UP000232688"/>
    </source>
</evidence>
<evidence type="ECO:0000313" key="1">
    <source>
        <dbReference type="EMBL" id="PKC53528.1"/>
    </source>
</evidence>
<protein>
    <submittedName>
        <fullName evidence="1">Uncharacterized protein</fullName>
    </submittedName>
</protein>
<accession>A0A2I1FI71</accession>
<sequence>MDKPNDQDLEQNKATWMLVLSESSTISLIVTIKLLFDDIEKSIYFFRFSKTFKSRALIQKRKTNRNEEAVLNEFNITSNTSYTNGQAERPKS</sequence>
<gene>
    <name evidence="1" type="ORF">RhiirA1_479125</name>
</gene>
<dbReference type="AlphaFoldDB" id="A0A2I1FI71"/>